<gene>
    <name evidence="2" type="ORF">GCM10009789_66820</name>
</gene>
<reference evidence="3" key="1">
    <citation type="journal article" date="2019" name="Int. J. Syst. Evol. Microbiol.">
        <title>The Global Catalogue of Microorganisms (GCM) 10K type strain sequencing project: providing services to taxonomists for standard genome sequencing and annotation.</title>
        <authorList>
            <consortium name="The Broad Institute Genomics Platform"/>
            <consortium name="The Broad Institute Genome Sequencing Center for Infectious Disease"/>
            <person name="Wu L."/>
            <person name="Ma J."/>
        </authorList>
    </citation>
    <scope>NUCLEOTIDE SEQUENCE [LARGE SCALE GENOMIC DNA]</scope>
    <source>
        <strain evidence="3">JCM 14969</strain>
    </source>
</reference>
<dbReference type="EMBL" id="BAAAOS010000053">
    <property type="protein sequence ID" value="GAA1603448.1"/>
    <property type="molecule type" value="Genomic_DNA"/>
</dbReference>
<organism evidence="2 3">
    <name type="scientific">Kribbella sancticallisti</name>
    <dbReference type="NCBI Taxonomy" id="460087"/>
    <lineage>
        <taxon>Bacteria</taxon>
        <taxon>Bacillati</taxon>
        <taxon>Actinomycetota</taxon>
        <taxon>Actinomycetes</taxon>
        <taxon>Propionibacteriales</taxon>
        <taxon>Kribbellaceae</taxon>
        <taxon>Kribbella</taxon>
    </lineage>
</organism>
<comment type="caution">
    <text evidence="2">The sequence shown here is derived from an EMBL/GenBank/DDBJ whole genome shotgun (WGS) entry which is preliminary data.</text>
</comment>
<feature type="region of interest" description="Disordered" evidence="1">
    <location>
        <begin position="20"/>
        <end position="40"/>
    </location>
</feature>
<proteinExistence type="predicted"/>
<evidence type="ECO:0000256" key="1">
    <source>
        <dbReference type="SAM" id="MobiDB-lite"/>
    </source>
</evidence>
<accession>A0ABP4Q9X0</accession>
<dbReference type="Proteomes" id="UP001500393">
    <property type="component" value="Unassembled WGS sequence"/>
</dbReference>
<evidence type="ECO:0000313" key="3">
    <source>
        <dbReference type="Proteomes" id="UP001500393"/>
    </source>
</evidence>
<evidence type="ECO:0008006" key="4">
    <source>
        <dbReference type="Google" id="ProtNLM"/>
    </source>
</evidence>
<protein>
    <recommendedName>
        <fullName evidence="4">Secreted protein</fullName>
    </recommendedName>
</protein>
<keyword evidence="3" id="KW-1185">Reference proteome</keyword>
<name>A0ABP4Q9X0_9ACTN</name>
<sequence>MLRVPGAVLVVVVVQRDLGPGLAEPHRGRGPDATARPGDKNNLIREVEESHAPTLVSAYAPYGGLLERVRR</sequence>
<evidence type="ECO:0000313" key="2">
    <source>
        <dbReference type="EMBL" id="GAA1603448.1"/>
    </source>
</evidence>